<keyword evidence="2" id="KW-0129">CBS domain</keyword>
<dbReference type="Gene3D" id="3.20.20.70">
    <property type="entry name" value="Aldolase class I"/>
    <property type="match status" value="1"/>
</dbReference>
<dbReference type="InterPro" id="IPR001093">
    <property type="entry name" value="IMP_DH_GMPRt"/>
</dbReference>
<evidence type="ECO:0000256" key="1">
    <source>
        <dbReference type="ARBA" id="ARBA00005502"/>
    </source>
</evidence>
<evidence type="ECO:0000313" key="6">
    <source>
        <dbReference type="Proteomes" id="UP000189229"/>
    </source>
</evidence>
<accession>A0A1V3X386</accession>
<dbReference type="InterPro" id="IPR005990">
    <property type="entry name" value="IMP_DH"/>
</dbReference>
<comment type="caution">
    <text evidence="5">The sequence shown here is derived from an EMBL/GenBank/DDBJ whole genome shotgun (WGS) entry which is preliminary data.</text>
</comment>
<evidence type="ECO:0000259" key="4">
    <source>
        <dbReference type="Pfam" id="PF00478"/>
    </source>
</evidence>
<sequence>MSESSCLGVDRFTRVRDIAASDFVTAPVGTEPRKIFDLLEHAPIDVAVVTSADGTSAGVLTRTGVIRAGIYTPAIDGERRLRIGAALGITGDVAAKARALAEAGVDMLVIDTAHGHQLKALDAIRAVSSLELGVPLAAGNVVSAEGTRELLGAGRASSRSALARRHVHDSDDDRRRPPAVLRRGRMRCRGKATRWPCVGRRRNPPSA</sequence>
<dbReference type="SUPFAM" id="SSF54631">
    <property type="entry name" value="CBS-domain pair"/>
    <property type="match status" value="1"/>
</dbReference>
<evidence type="ECO:0000256" key="3">
    <source>
        <dbReference type="SAM" id="MobiDB-lite"/>
    </source>
</evidence>
<name>A0A1V3X386_MYCKA</name>
<organism evidence="5 6">
    <name type="scientific">Mycobacterium kansasii</name>
    <dbReference type="NCBI Taxonomy" id="1768"/>
    <lineage>
        <taxon>Bacteria</taxon>
        <taxon>Bacillati</taxon>
        <taxon>Actinomycetota</taxon>
        <taxon>Actinomycetes</taxon>
        <taxon>Mycobacteriales</taxon>
        <taxon>Mycobacteriaceae</taxon>
        <taxon>Mycobacterium</taxon>
    </lineage>
</organism>
<dbReference type="EMBL" id="MVBM01000004">
    <property type="protein sequence ID" value="OOK73744.1"/>
    <property type="molecule type" value="Genomic_DNA"/>
</dbReference>
<feature type="domain" description="IMP dehydrogenase/GMP reductase" evidence="4">
    <location>
        <begin position="75"/>
        <end position="154"/>
    </location>
</feature>
<dbReference type="Proteomes" id="UP000189229">
    <property type="component" value="Unassembled WGS sequence"/>
</dbReference>
<comment type="similarity">
    <text evidence="1">Belongs to the IMPDH/GMPR family.</text>
</comment>
<dbReference type="PANTHER" id="PTHR11911:SF111">
    <property type="entry name" value="INOSINE-5'-MONOPHOSPHATE DEHYDROGENASE"/>
    <property type="match status" value="1"/>
</dbReference>
<dbReference type="GO" id="GO:0003938">
    <property type="term" value="F:IMP dehydrogenase activity"/>
    <property type="evidence" value="ECO:0007669"/>
    <property type="project" value="InterPro"/>
</dbReference>
<evidence type="ECO:0000256" key="2">
    <source>
        <dbReference type="ARBA" id="ARBA00023122"/>
    </source>
</evidence>
<dbReference type="PANTHER" id="PTHR11911">
    <property type="entry name" value="INOSINE-5-MONOPHOSPHATE DEHYDROGENASE RELATED"/>
    <property type="match status" value="1"/>
</dbReference>
<dbReference type="AlphaFoldDB" id="A0A1V3X386"/>
<protein>
    <submittedName>
        <fullName evidence="5">IMP dehydrogenase / GMP reductase domain protein</fullName>
    </submittedName>
</protein>
<dbReference type="GO" id="GO:0006183">
    <property type="term" value="P:GTP biosynthetic process"/>
    <property type="evidence" value="ECO:0007669"/>
    <property type="project" value="TreeGrafter"/>
</dbReference>
<dbReference type="InterPro" id="IPR013785">
    <property type="entry name" value="Aldolase_TIM"/>
</dbReference>
<dbReference type="InterPro" id="IPR046342">
    <property type="entry name" value="CBS_dom_sf"/>
</dbReference>
<gene>
    <name evidence="5" type="ORF">BZL30_4982</name>
</gene>
<proteinExistence type="inferred from homology"/>
<dbReference type="Pfam" id="PF00478">
    <property type="entry name" value="IMPDH"/>
    <property type="match status" value="1"/>
</dbReference>
<evidence type="ECO:0000313" key="5">
    <source>
        <dbReference type="EMBL" id="OOK73744.1"/>
    </source>
</evidence>
<feature type="region of interest" description="Disordered" evidence="3">
    <location>
        <begin position="155"/>
        <end position="179"/>
    </location>
</feature>
<reference evidence="5 6" key="1">
    <citation type="submission" date="2017-02" db="EMBL/GenBank/DDBJ databases">
        <title>Complete genome sequences of Mycobacterium kansasii strains isolated from rhesus macaques.</title>
        <authorList>
            <person name="Panda A."/>
            <person name="Nagaraj S."/>
            <person name="Zhao X."/>
            <person name="Tettelin H."/>
            <person name="Detolla L.J."/>
        </authorList>
    </citation>
    <scope>NUCLEOTIDE SEQUENCE [LARGE SCALE GENOMIC DNA]</scope>
    <source>
        <strain evidence="5 6">11-3813</strain>
    </source>
</reference>
<dbReference type="SMART" id="SM01240">
    <property type="entry name" value="IMPDH"/>
    <property type="match status" value="1"/>
</dbReference>
<dbReference type="SUPFAM" id="SSF51412">
    <property type="entry name" value="Inosine monophosphate dehydrogenase (IMPDH)"/>
    <property type="match status" value="1"/>
</dbReference>